<dbReference type="Gene3D" id="1.25.40.10">
    <property type="entry name" value="Tetratricopeptide repeat domain"/>
    <property type="match status" value="1"/>
</dbReference>
<evidence type="ECO:0000313" key="3">
    <source>
        <dbReference type="Proteomes" id="UP000770785"/>
    </source>
</evidence>
<keyword evidence="3" id="KW-1185">Reference proteome</keyword>
<keyword evidence="1" id="KW-0802">TPR repeat</keyword>
<evidence type="ECO:0000313" key="2">
    <source>
        <dbReference type="EMBL" id="NJC26177.1"/>
    </source>
</evidence>
<protein>
    <submittedName>
        <fullName evidence="2">Tetratricopeptide (TPR) repeat protein</fullName>
    </submittedName>
</protein>
<name>A0ABX0XBM4_9BACT</name>
<gene>
    <name evidence="2" type="ORF">GGR27_001676</name>
</gene>
<sequence length="268" mass="29361">MGKSQWIAIAVTSFLLLFTYWGCPVRPPELEEGLTQAPLAATGLESLIRAARADLTPAAMATLASLEERLETQTDDEQRMDLLEQLAGEWYRAGHPAISGIYAERIAEQLSTVDAWSIAGTTFTICIQREEEDNKTRQFCANQAEKAYQAAISLEPDDVNNRINLALTYVDAPAQGNPMQGILQLLDLVEKYPREPRVYTTLAQLAIKTGQLDKAAERLETAAELDPGSPDALCPLARVYDNLGNTEKSAIFAARCTAALEEKSANDN</sequence>
<dbReference type="PROSITE" id="PS50005">
    <property type="entry name" value="TPR"/>
    <property type="match status" value="1"/>
</dbReference>
<dbReference type="Pfam" id="PF14559">
    <property type="entry name" value="TPR_19"/>
    <property type="match status" value="1"/>
</dbReference>
<dbReference type="Proteomes" id="UP000770785">
    <property type="component" value="Unassembled WGS sequence"/>
</dbReference>
<dbReference type="InterPro" id="IPR019734">
    <property type="entry name" value="TPR_rpt"/>
</dbReference>
<organism evidence="2 3">
    <name type="scientific">Neolewinella antarctica</name>
    <dbReference type="NCBI Taxonomy" id="442734"/>
    <lineage>
        <taxon>Bacteria</taxon>
        <taxon>Pseudomonadati</taxon>
        <taxon>Bacteroidota</taxon>
        <taxon>Saprospiria</taxon>
        <taxon>Saprospirales</taxon>
        <taxon>Lewinellaceae</taxon>
        <taxon>Neolewinella</taxon>
    </lineage>
</organism>
<proteinExistence type="predicted"/>
<dbReference type="InterPro" id="IPR011990">
    <property type="entry name" value="TPR-like_helical_dom_sf"/>
</dbReference>
<dbReference type="EMBL" id="JAATJH010000002">
    <property type="protein sequence ID" value="NJC26177.1"/>
    <property type="molecule type" value="Genomic_DNA"/>
</dbReference>
<dbReference type="RefSeq" id="WP_168036933.1">
    <property type="nucleotide sequence ID" value="NZ_JAATJH010000002.1"/>
</dbReference>
<feature type="repeat" description="TPR" evidence="1">
    <location>
        <begin position="196"/>
        <end position="229"/>
    </location>
</feature>
<evidence type="ECO:0000256" key="1">
    <source>
        <dbReference type="PROSITE-ProRule" id="PRU00339"/>
    </source>
</evidence>
<accession>A0ABX0XBM4</accession>
<comment type="caution">
    <text evidence="2">The sequence shown here is derived from an EMBL/GenBank/DDBJ whole genome shotgun (WGS) entry which is preliminary data.</text>
</comment>
<dbReference type="SUPFAM" id="SSF48452">
    <property type="entry name" value="TPR-like"/>
    <property type="match status" value="1"/>
</dbReference>
<reference evidence="2 3" key="1">
    <citation type="submission" date="2020-03" db="EMBL/GenBank/DDBJ databases">
        <title>Genomic Encyclopedia of Type Strains, Phase IV (KMG-IV): sequencing the most valuable type-strain genomes for metagenomic binning, comparative biology and taxonomic classification.</title>
        <authorList>
            <person name="Goeker M."/>
        </authorList>
    </citation>
    <scope>NUCLEOTIDE SEQUENCE [LARGE SCALE GENOMIC DNA]</scope>
    <source>
        <strain evidence="2 3">DSM 105096</strain>
    </source>
</reference>